<protein>
    <recommendedName>
        <fullName evidence="8">Probable transporter MCH1</fullName>
    </recommendedName>
</protein>
<dbReference type="PANTHER" id="PTHR21576">
    <property type="entry name" value="UNCHARACTERIZED NODULIN-LIKE PROTEIN"/>
    <property type="match status" value="1"/>
</dbReference>
<evidence type="ECO:0000256" key="4">
    <source>
        <dbReference type="ARBA" id="ARBA00022554"/>
    </source>
</evidence>
<keyword evidence="12" id="KW-1185">Reference proteome</keyword>
<reference evidence="11" key="1">
    <citation type="journal article" date="2023" name="Genome Biol. Evol.">
        <title>First Whole Genome Sequence and Flow Cytometry Genome Size Data for the Lichen-Forming Fungus Ramalina farinacea (Ascomycota).</title>
        <authorList>
            <person name="Llewellyn T."/>
            <person name="Mian S."/>
            <person name="Hill R."/>
            <person name="Leitch I.J."/>
            <person name="Gaya E."/>
        </authorList>
    </citation>
    <scope>NUCLEOTIDE SEQUENCE</scope>
    <source>
        <strain evidence="11">LIQ254RAFAR</strain>
    </source>
</reference>
<keyword evidence="7 10" id="KW-0472">Membrane</keyword>
<accession>A0AA43QJ38</accession>
<sequence length="600" mass="65481">MASSSPPGSPKIDKLDFDSHRQRRPSNASTSPRPTGLLAPDDDFLSDVVDGAVALDRRKMALKVTKYTSFVCAILSCLCAGSITAFSLYGPLFISHLKYSQAQVNSISVAAELAMYLPIPLFGWFCDRYGPRPLSLVAALLFGAGYLLAALTYHAGPTTLGEEKLGDNESHLSLEKTFHQGWPFGIMILGFVGVGAGTCTMYLSAVATCAKNFGRGKHKGLALAMPIAAFGLSGMWQSQVGSHFFQETDGSGDTDVFRYFIFLAALLFAVGVVGTFGLRVVGEEEMIDEAVEQMEQSGLLEESPFFQPRYTGASTEQQDHHEHHHGYGAIESDRRSTSSSLRPIYDPTTAQKKRRLLNRETTLFLRDHTMWLLTLGFFLTTGPGETYINNVGTLIHTLYPPSTSKIPSYNSSATHVSIIAATSTLARLATGILADILSPNPKDPYKKYTVSRFYWLFAATVLFSLAQLLLATPLLQARPDIFPLISSLVGIGYGAIFSLTPMLLSVVWGVENFATNWGIVAVVPAIGAAIWGAIYSAVYQAGVASKEWQAKKGTELDEDKQCYGGQCYQRTFLAMAVASWLAILLWAFAWRGWKRRGCVV</sequence>
<dbReference type="InterPro" id="IPR011701">
    <property type="entry name" value="MFS"/>
</dbReference>
<feature type="transmembrane region" description="Helical" evidence="10">
    <location>
        <begin position="220"/>
        <end position="236"/>
    </location>
</feature>
<keyword evidence="6 10" id="KW-1133">Transmembrane helix</keyword>
<keyword evidence="3" id="KW-0813">Transport</keyword>
<feature type="transmembrane region" description="Helical" evidence="10">
    <location>
        <begin position="453"/>
        <end position="475"/>
    </location>
</feature>
<dbReference type="InterPro" id="IPR036259">
    <property type="entry name" value="MFS_trans_sf"/>
</dbReference>
<keyword evidence="5 10" id="KW-0812">Transmembrane</keyword>
<feature type="transmembrane region" description="Helical" evidence="10">
    <location>
        <begin position="572"/>
        <end position="590"/>
    </location>
</feature>
<feature type="transmembrane region" description="Helical" evidence="10">
    <location>
        <begin position="133"/>
        <end position="155"/>
    </location>
</feature>
<feature type="compositionally biased region" description="Basic and acidic residues" evidence="9">
    <location>
        <begin position="11"/>
        <end position="20"/>
    </location>
</feature>
<evidence type="ECO:0000256" key="10">
    <source>
        <dbReference type="SAM" id="Phobius"/>
    </source>
</evidence>
<feature type="transmembrane region" description="Helical" evidence="10">
    <location>
        <begin position="517"/>
        <end position="538"/>
    </location>
</feature>
<dbReference type="Gene3D" id="1.20.1250.20">
    <property type="entry name" value="MFS general substrate transporter like domains"/>
    <property type="match status" value="2"/>
</dbReference>
<dbReference type="AlphaFoldDB" id="A0AA43QJ38"/>
<evidence type="ECO:0000313" key="11">
    <source>
        <dbReference type="EMBL" id="MDI1486594.1"/>
    </source>
</evidence>
<dbReference type="Pfam" id="PF07690">
    <property type="entry name" value="MFS_1"/>
    <property type="match status" value="1"/>
</dbReference>
<dbReference type="PANTHER" id="PTHR21576:SF45">
    <property type="entry name" value="TRANSPORTER MCH1-RELATED"/>
    <property type="match status" value="1"/>
</dbReference>
<name>A0AA43QJ38_9LECA</name>
<dbReference type="CDD" id="cd17354">
    <property type="entry name" value="MFS_Mch1p_like"/>
    <property type="match status" value="1"/>
</dbReference>
<evidence type="ECO:0000256" key="1">
    <source>
        <dbReference type="ARBA" id="ARBA00004128"/>
    </source>
</evidence>
<feature type="transmembrane region" description="Helical" evidence="10">
    <location>
        <begin position="256"/>
        <end position="278"/>
    </location>
</feature>
<gene>
    <name evidence="11" type="primary">MCH1</name>
    <name evidence="11" type="ORF">OHK93_005826</name>
</gene>
<keyword evidence="4" id="KW-0926">Vacuole</keyword>
<feature type="region of interest" description="Disordered" evidence="9">
    <location>
        <begin position="1"/>
        <end position="37"/>
    </location>
</feature>
<comment type="caution">
    <text evidence="11">The sequence shown here is derived from an EMBL/GenBank/DDBJ whole genome shotgun (WGS) entry which is preliminary data.</text>
</comment>
<comment type="similarity">
    <text evidence="2">Belongs to the major facilitator superfamily.</text>
</comment>
<evidence type="ECO:0000256" key="3">
    <source>
        <dbReference type="ARBA" id="ARBA00022448"/>
    </source>
</evidence>
<dbReference type="EMBL" id="JAPUFD010000003">
    <property type="protein sequence ID" value="MDI1486594.1"/>
    <property type="molecule type" value="Genomic_DNA"/>
</dbReference>
<evidence type="ECO:0000256" key="6">
    <source>
        <dbReference type="ARBA" id="ARBA00022989"/>
    </source>
</evidence>
<evidence type="ECO:0000256" key="9">
    <source>
        <dbReference type="SAM" id="MobiDB-lite"/>
    </source>
</evidence>
<evidence type="ECO:0000256" key="2">
    <source>
        <dbReference type="ARBA" id="ARBA00008335"/>
    </source>
</evidence>
<dbReference type="GO" id="GO:0000329">
    <property type="term" value="C:fungal-type vacuole membrane"/>
    <property type="evidence" value="ECO:0007669"/>
    <property type="project" value="TreeGrafter"/>
</dbReference>
<evidence type="ECO:0000256" key="7">
    <source>
        <dbReference type="ARBA" id="ARBA00023136"/>
    </source>
</evidence>
<dbReference type="GO" id="GO:0022857">
    <property type="term" value="F:transmembrane transporter activity"/>
    <property type="evidence" value="ECO:0007669"/>
    <property type="project" value="InterPro"/>
</dbReference>
<evidence type="ECO:0000256" key="5">
    <source>
        <dbReference type="ARBA" id="ARBA00022692"/>
    </source>
</evidence>
<dbReference type="Proteomes" id="UP001161017">
    <property type="component" value="Unassembled WGS sequence"/>
</dbReference>
<dbReference type="SUPFAM" id="SSF103473">
    <property type="entry name" value="MFS general substrate transporter"/>
    <property type="match status" value="1"/>
</dbReference>
<organism evidence="11 12">
    <name type="scientific">Ramalina farinacea</name>
    <dbReference type="NCBI Taxonomy" id="258253"/>
    <lineage>
        <taxon>Eukaryota</taxon>
        <taxon>Fungi</taxon>
        <taxon>Dikarya</taxon>
        <taxon>Ascomycota</taxon>
        <taxon>Pezizomycotina</taxon>
        <taxon>Lecanoromycetes</taxon>
        <taxon>OSLEUM clade</taxon>
        <taxon>Lecanoromycetidae</taxon>
        <taxon>Lecanorales</taxon>
        <taxon>Lecanorineae</taxon>
        <taxon>Ramalinaceae</taxon>
        <taxon>Ramalina</taxon>
    </lineage>
</organism>
<feature type="transmembrane region" description="Helical" evidence="10">
    <location>
        <begin position="182"/>
        <end position="208"/>
    </location>
</feature>
<feature type="transmembrane region" description="Helical" evidence="10">
    <location>
        <begin position="106"/>
        <end position="126"/>
    </location>
</feature>
<proteinExistence type="inferred from homology"/>
<feature type="transmembrane region" description="Helical" evidence="10">
    <location>
        <begin position="481"/>
        <end position="510"/>
    </location>
</feature>
<feature type="transmembrane region" description="Helical" evidence="10">
    <location>
        <begin position="67"/>
        <end position="94"/>
    </location>
</feature>
<evidence type="ECO:0000256" key="8">
    <source>
        <dbReference type="ARBA" id="ARBA00039330"/>
    </source>
</evidence>
<feature type="region of interest" description="Disordered" evidence="9">
    <location>
        <begin position="312"/>
        <end position="344"/>
    </location>
</feature>
<comment type="subcellular location">
    <subcellularLocation>
        <location evidence="1">Vacuole membrane</location>
        <topology evidence="1">Multi-pass membrane protein</topology>
    </subcellularLocation>
</comment>
<evidence type="ECO:0000313" key="12">
    <source>
        <dbReference type="Proteomes" id="UP001161017"/>
    </source>
</evidence>